<organism evidence="10 11">
    <name type="scientific">Lolium multiflorum</name>
    <name type="common">Italian ryegrass</name>
    <name type="synonym">Lolium perenne subsp. multiflorum</name>
    <dbReference type="NCBI Taxonomy" id="4521"/>
    <lineage>
        <taxon>Eukaryota</taxon>
        <taxon>Viridiplantae</taxon>
        <taxon>Streptophyta</taxon>
        <taxon>Embryophyta</taxon>
        <taxon>Tracheophyta</taxon>
        <taxon>Spermatophyta</taxon>
        <taxon>Magnoliopsida</taxon>
        <taxon>Liliopsida</taxon>
        <taxon>Poales</taxon>
        <taxon>Poaceae</taxon>
        <taxon>BOP clade</taxon>
        <taxon>Pooideae</taxon>
        <taxon>Poodae</taxon>
        <taxon>Poeae</taxon>
        <taxon>Poeae Chloroplast Group 2 (Poeae type)</taxon>
        <taxon>Loliodinae</taxon>
        <taxon>Loliinae</taxon>
        <taxon>Lolium</taxon>
    </lineage>
</organism>
<keyword evidence="3" id="KW-0540">Nuclease</keyword>
<dbReference type="Gene3D" id="4.10.60.10">
    <property type="entry name" value="Zinc finger, CCHC-type"/>
    <property type="match status" value="1"/>
</dbReference>
<dbReference type="InterPro" id="IPR036875">
    <property type="entry name" value="Znf_CCHC_sf"/>
</dbReference>
<dbReference type="PANTHER" id="PTHR34072">
    <property type="entry name" value="ENZYMATIC POLYPROTEIN-RELATED"/>
    <property type="match status" value="1"/>
</dbReference>
<evidence type="ECO:0000256" key="5">
    <source>
        <dbReference type="ARBA" id="ARBA00022801"/>
    </source>
</evidence>
<dbReference type="FunFam" id="3.10.20.370:FF:000001">
    <property type="entry name" value="Retrovirus-related Pol polyprotein from transposon 17.6-like protein"/>
    <property type="match status" value="1"/>
</dbReference>
<evidence type="ECO:0000313" key="11">
    <source>
        <dbReference type="Proteomes" id="UP001231189"/>
    </source>
</evidence>
<feature type="domain" description="CCHC-type" evidence="9">
    <location>
        <begin position="149"/>
        <end position="164"/>
    </location>
</feature>
<dbReference type="SUPFAM" id="SSF56672">
    <property type="entry name" value="DNA/RNA polymerases"/>
    <property type="match status" value="1"/>
</dbReference>
<evidence type="ECO:0000256" key="1">
    <source>
        <dbReference type="ARBA" id="ARBA00022679"/>
    </source>
</evidence>
<name>A0AAD8RH46_LOLMU</name>
<protein>
    <recommendedName>
        <fullName evidence="9">CCHC-type domain-containing protein</fullName>
    </recommendedName>
</protein>
<evidence type="ECO:0000256" key="4">
    <source>
        <dbReference type="ARBA" id="ARBA00022759"/>
    </source>
</evidence>
<keyword evidence="5" id="KW-0378">Hydrolase</keyword>
<feature type="region of interest" description="Disordered" evidence="8">
    <location>
        <begin position="535"/>
        <end position="562"/>
    </location>
</feature>
<dbReference type="AlphaFoldDB" id="A0AAD8RH46"/>
<feature type="compositionally biased region" description="Low complexity" evidence="8">
    <location>
        <begin position="92"/>
        <end position="112"/>
    </location>
</feature>
<evidence type="ECO:0000313" key="10">
    <source>
        <dbReference type="EMBL" id="KAK1620656.1"/>
    </source>
</evidence>
<keyword evidence="6" id="KW-0695">RNA-directed DNA polymerase</keyword>
<dbReference type="Pfam" id="PF00098">
    <property type="entry name" value="zf-CCHC"/>
    <property type="match status" value="1"/>
</dbReference>
<dbReference type="GO" id="GO:0008270">
    <property type="term" value="F:zinc ion binding"/>
    <property type="evidence" value="ECO:0007669"/>
    <property type="project" value="UniProtKB-KW"/>
</dbReference>
<keyword evidence="7" id="KW-0862">Zinc</keyword>
<dbReference type="CDD" id="cd09274">
    <property type="entry name" value="RNase_HI_RT_Ty3"/>
    <property type="match status" value="1"/>
</dbReference>
<keyword evidence="7" id="KW-0479">Metal-binding</keyword>
<comment type="caution">
    <text evidence="10">The sequence shown here is derived from an EMBL/GenBank/DDBJ whole genome shotgun (WGS) entry which is preliminary data.</text>
</comment>
<dbReference type="SMART" id="SM00343">
    <property type="entry name" value="ZnF_C2HC"/>
    <property type="match status" value="1"/>
</dbReference>
<dbReference type="PANTHER" id="PTHR34072:SF59">
    <property type="entry name" value="CCHC-TYPE INTEGRASE"/>
    <property type="match status" value="1"/>
</dbReference>
<dbReference type="GO" id="GO:0004519">
    <property type="term" value="F:endonuclease activity"/>
    <property type="evidence" value="ECO:0007669"/>
    <property type="project" value="UniProtKB-KW"/>
</dbReference>
<proteinExistence type="predicted"/>
<evidence type="ECO:0000259" key="9">
    <source>
        <dbReference type="PROSITE" id="PS50158"/>
    </source>
</evidence>
<dbReference type="InterPro" id="IPR001878">
    <property type="entry name" value="Znf_CCHC"/>
</dbReference>
<dbReference type="InterPro" id="IPR041373">
    <property type="entry name" value="RT_RNaseH"/>
</dbReference>
<sequence>MITGSKLKKNTNPPVFSKAEEPLGANGGSRLWRTTWKSRDQTEDFKLKFSKYHVPPGLIKKMRDEFRELKQGRSGGRMRQVPYPVRAGVEKPQAGRPPQQQPQLPNNTNNFNRAPMRAPNTNNTQHQHRSKDWEQRHSVANKDKSTITCYECGVVGHYSNECPKRLAKLAATPLHLPQQRASLPKEVRPNNPNNRNGRLFHMEAEEAQEAPDVVLGFLGHILSAGGIAVDPAKIKTVAEWKAPTTQTEVRAFLGLAGYYRRFVEGFSSIARPMTQLLKKDKKFEWTDKCEESFQQLKLRLTTAPILIMPDITKPFDVYCDASKIGLGCVLMQEGKVISYLSRQLKQHEQNYPTHDLELAAVVLALKVWRHYLMGNRCEIYSDHKSLKYIFTQKELNMRQRRWLELIKDYDMEIHYHPGKANVVADALSRLPCQLNSMIAEEQPSLYQEFEQFRMELVGDNPTRTHAKKPPGEGSHGVDMAMPAMSHPDAPPLSSLHSSPRHHVQHVDDALLDLPVHAVDREDADRARTTRAQYVPGRRERHGRRRWRTDARDTATRRSPISPYPDHIRAPWYPPRHAELAGHAVVMPWRPRTPAGTNAPATAATVHAPARPPYATIYRAVDAPRTAVTS</sequence>
<dbReference type="GO" id="GO:0003964">
    <property type="term" value="F:RNA-directed DNA polymerase activity"/>
    <property type="evidence" value="ECO:0007669"/>
    <property type="project" value="UniProtKB-KW"/>
</dbReference>
<keyword evidence="1" id="KW-0808">Transferase</keyword>
<dbReference type="GO" id="GO:0016787">
    <property type="term" value="F:hydrolase activity"/>
    <property type="evidence" value="ECO:0007669"/>
    <property type="project" value="UniProtKB-KW"/>
</dbReference>
<dbReference type="EMBL" id="JAUUTY010000006">
    <property type="protein sequence ID" value="KAK1620656.1"/>
    <property type="molecule type" value="Genomic_DNA"/>
</dbReference>
<evidence type="ECO:0000256" key="7">
    <source>
        <dbReference type="PROSITE-ProRule" id="PRU00047"/>
    </source>
</evidence>
<dbReference type="Proteomes" id="UP001231189">
    <property type="component" value="Unassembled WGS sequence"/>
</dbReference>
<accession>A0AAD8RH46</accession>
<keyword evidence="11" id="KW-1185">Reference proteome</keyword>
<feature type="region of interest" description="Disordered" evidence="8">
    <location>
        <begin position="89"/>
        <end position="138"/>
    </location>
</feature>
<dbReference type="Gene3D" id="3.30.70.270">
    <property type="match status" value="1"/>
</dbReference>
<dbReference type="GO" id="GO:0003676">
    <property type="term" value="F:nucleic acid binding"/>
    <property type="evidence" value="ECO:0007669"/>
    <property type="project" value="InterPro"/>
</dbReference>
<reference evidence="10" key="1">
    <citation type="submission" date="2023-07" db="EMBL/GenBank/DDBJ databases">
        <title>A chromosome-level genome assembly of Lolium multiflorum.</title>
        <authorList>
            <person name="Chen Y."/>
            <person name="Copetti D."/>
            <person name="Kolliker R."/>
            <person name="Studer B."/>
        </authorList>
    </citation>
    <scope>NUCLEOTIDE SEQUENCE</scope>
    <source>
        <strain evidence="10">02402/16</strain>
        <tissue evidence="10">Leaf</tissue>
    </source>
</reference>
<evidence type="ECO:0000256" key="3">
    <source>
        <dbReference type="ARBA" id="ARBA00022722"/>
    </source>
</evidence>
<dbReference type="InterPro" id="IPR043502">
    <property type="entry name" value="DNA/RNA_pol_sf"/>
</dbReference>
<dbReference type="SUPFAM" id="SSF57756">
    <property type="entry name" value="Retrovirus zinc finger-like domains"/>
    <property type="match status" value="1"/>
</dbReference>
<dbReference type="Pfam" id="PF17917">
    <property type="entry name" value="RT_RNaseH"/>
    <property type="match status" value="1"/>
</dbReference>
<evidence type="ECO:0000256" key="6">
    <source>
        <dbReference type="ARBA" id="ARBA00022918"/>
    </source>
</evidence>
<keyword evidence="2" id="KW-0548">Nucleotidyltransferase</keyword>
<dbReference type="PROSITE" id="PS50158">
    <property type="entry name" value="ZF_CCHC"/>
    <property type="match status" value="1"/>
</dbReference>
<feature type="region of interest" description="Disordered" evidence="8">
    <location>
        <begin position="1"/>
        <end position="32"/>
    </location>
</feature>
<dbReference type="InterPro" id="IPR043128">
    <property type="entry name" value="Rev_trsase/Diguanyl_cyclase"/>
</dbReference>
<evidence type="ECO:0000256" key="2">
    <source>
        <dbReference type="ARBA" id="ARBA00022695"/>
    </source>
</evidence>
<evidence type="ECO:0000256" key="8">
    <source>
        <dbReference type="SAM" id="MobiDB-lite"/>
    </source>
</evidence>
<dbReference type="FunFam" id="3.30.70.270:FF:000020">
    <property type="entry name" value="Transposon Tf2-6 polyprotein-like Protein"/>
    <property type="match status" value="1"/>
</dbReference>
<keyword evidence="7" id="KW-0863">Zinc-finger</keyword>
<gene>
    <name evidence="10" type="ORF">QYE76_026173</name>
</gene>
<keyword evidence="4" id="KW-0255">Endonuclease</keyword>